<keyword evidence="5 11" id="KW-0285">Flavoprotein</keyword>
<dbReference type="HAMAP" id="MF_00300">
    <property type="entry name" value="Chorismate_synth"/>
    <property type="match status" value="1"/>
</dbReference>
<evidence type="ECO:0000313" key="12">
    <source>
        <dbReference type="EMBL" id="PTW03460.1"/>
    </source>
</evidence>
<dbReference type="GO" id="GO:0009423">
    <property type="term" value="P:chorismate biosynthetic process"/>
    <property type="evidence" value="ECO:0007669"/>
    <property type="project" value="UniProtKB-UniRule"/>
</dbReference>
<dbReference type="GO" id="GO:0005829">
    <property type="term" value="C:cytosol"/>
    <property type="evidence" value="ECO:0007669"/>
    <property type="project" value="TreeGrafter"/>
</dbReference>
<keyword evidence="8 11" id="KW-0521">NADP</keyword>
<name>A0A2T5RSZ6_9FIRM</name>
<dbReference type="NCBIfam" id="NF003793">
    <property type="entry name" value="PRK05382.1"/>
    <property type="match status" value="1"/>
</dbReference>
<evidence type="ECO:0000256" key="6">
    <source>
        <dbReference type="ARBA" id="ARBA00022643"/>
    </source>
</evidence>
<dbReference type="PANTHER" id="PTHR21085">
    <property type="entry name" value="CHORISMATE SYNTHASE"/>
    <property type="match status" value="1"/>
</dbReference>
<keyword evidence="7 11" id="KW-0274">FAD</keyword>
<comment type="cofactor">
    <cofactor evidence="11">
        <name>FMNH2</name>
        <dbReference type="ChEBI" id="CHEBI:57618"/>
    </cofactor>
    <text evidence="11">Reduced FMN (FMNH(2)).</text>
</comment>
<evidence type="ECO:0000256" key="7">
    <source>
        <dbReference type="ARBA" id="ARBA00022827"/>
    </source>
</evidence>
<dbReference type="FunFam" id="3.60.150.10:FF:000002">
    <property type="entry name" value="Chorismate synthase"/>
    <property type="match status" value="1"/>
</dbReference>
<keyword evidence="9 11" id="KW-0057">Aromatic amino acid biosynthesis</keyword>
<comment type="pathway">
    <text evidence="1 11">Metabolic intermediate biosynthesis; chorismate biosynthesis; chorismate from D-erythrose 4-phosphate and phosphoenolpyruvate: step 7/7.</text>
</comment>
<dbReference type="GO" id="GO:0008652">
    <property type="term" value="P:amino acid biosynthetic process"/>
    <property type="evidence" value="ECO:0007669"/>
    <property type="project" value="UniProtKB-KW"/>
</dbReference>
<dbReference type="CDD" id="cd07304">
    <property type="entry name" value="Chorismate_synthase"/>
    <property type="match status" value="1"/>
</dbReference>
<evidence type="ECO:0000256" key="11">
    <source>
        <dbReference type="HAMAP-Rule" id="MF_00300"/>
    </source>
</evidence>
<comment type="caution">
    <text evidence="12">The sequence shown here is derived from an EMBL/GenBank/DDBJ whole genome shotgun (WGS) entry which is preliminary data.</text>
</comment>
<dbReference type="Proteomes" id="UP000244089">
    <property type="component" value="Unassembled WGS sequence"/>
</dbReference>
<dbReference type="GO" id="GO:0004107">
    <property type="term" value="F:chorismate synthase activity"/>
    <property type="evidence" value="ECO:0007669"/>
    <property type="project" value="UniProtKB-UniRule"/>
</dbReference>
<keyword evidence="10 11" id="KW-0456">Lyase</keyword>
<feature type="binding site" evidence="11">
    <location>
        <begin position="322"/>
        <end position="326"/>
    </location>
    <ligand>
        <name>FMN</name>
        <dbReference type="ChEBI" id="CHEBI:58210"/>
    </ligand>
</feature>
<evidence type="ECO:0000256" key="2">
    <source>
        <dbReference type="ARBA" id="ARBA00008014"/>
    </source>
</evidence>
<evidence type="ECO:0000256" key="4">
    <source>
        <dbReference type="ARBA" id="ARBA00022605"/>
    </source>
</evidence>
<dbReference type="Gene3D" id="3.60.150.10">
    <property type="entry name" value="Chorismate synthase AroC"/>
    <property type="match status" value="1"/>
</dbReference>
<feature type="binding site" evidence="11">
    <location>
        <position position="40"/>
    </location>
    <ligand>
        <name>NADP(+)</name>
        <dbReference type="ChEBI" id="CHEBI:58349"/>
    </ligand>
</feature>
<protein>
    <recommendedName>
        <fullName evidence="3 11">Chorismate synthase</fullName>
        <shortName evidence="11">CS</shortName>
        <ecNumber evidence="3 11">4.2.3.5</ecNumber>
    </recommendedName>
    <alternativeName>
        <fullName evidence="11">5-enolpyruvylshikimate-3-phosphate phospholyase</fullName>
    </alternativeName>
</protein>
<dbReference type="NCBIfam" id="TIGR00033">
    <property type="entry name" value="aroC"/>
    <property type="match status" value="1"/>
</dbReference>
<dbReference type="InterPro" id="IPR020541">
    <property type="entry name" value="Chorismate_synthase_CS"/>
</dbReference>
<dbReference type="EC" id="4.2.3.5" evidence="3 11"/>
<dbReference type="InterPro" id="IPR000453">
    <property type="entry name" value="Chorismate_synth"/>
</dbReference>
<evidence type="ECO:0000256" key="3">
    <source>
        <dbReference type="ARBA" id="ARBA00013036"/>
    </source>
</evidence>
<comment type="function">
    <text evidence="11">Catalyzes the anti-1,4-elimination of the C-3 phosphate and the C-6 proR hydrogen from 5-enolpyruvylshikimate-3-phosphate (EPSP) to yield chorismate, which is the branch point compound that serves as the starting substrate for the three terminal pathways of aromatic amino acid biosynthesis. This reaction introduces a second double bond into the aromatic ring system.</text>
</comment>
<dbReference type="PROSITE" id="PS00788">
    <property type="entry name" value="CHORISMATE_SYNTHASE_2"/>
    <property type="match status" value="1"/>
</dbReference>
<sequence length="399" mass="43807">MFEYITAGESHGPRLTAIIKSLPAGLKVEVEQINEQLFRRQQGYGRGGRMKIESDRAIINSGLRHQETLGTPLSMTIENKDWQNWVEAMAPDKERGDDVEALTNPRPGHADLPGALKYNHRDLRNVLERASARETAARTAVGAVARQFLNEFNVNIYSHVVQIGNLKSETWTDLKARDPERFKNEAEIKKYFAELDKTALRCGDEAKTEAMKNLIDSWRANGDSVGGVFEIVVTGLPVGLGSHVHWDLKLESKLAAQLMGIQAIKGVEIGSGFKGAGLPGSKAHDEIYYDLDRGFYRSSNQAGGIEGGMSNGEELIIRLAMKPIPTLAKALHSADIISKKETTAAKERSDVCAVPAASIVGEAVTASVLAKSTAEKFGGDSIREIKRNYDGYLEQLRKF</sequence>
<comment type="similarity">
    <text evidence="2 11">Belongs to the chorismate synthase family.</text>
</comment>
<reference evidence="12 13" key="1">
    <citation type="submission" date="2018-04" db="EMBL/GenBank/DDBJ databases">
        <title>Subsurface microbial communities from deep shales in Ohio and West Virginia, USA.</title>
        <authorList>
            <person name="Wrighton K."/>
        </authorList>
    </citation>
    <scope>NUCLEOTIDE SEQUENCE [LARGE SCALE GENOMIC DNA]</scope>
    <source>
        <strain evidence="12 13">WC1</strain>
    </source>
</reference>
<keyword evidence="4 11" id="KW-0028">Amino-acid biosynthesis</keyword>
<evidence type="ECO:0000256" key="8">
    <source>
        <dbReference type="ARBA" id="ARBA00022857"/>
    </source>
</evidence>
<feature type="binding site" evidence="11">
    <location>
        <position position="348"/>
    </location>
    <ligand>
        <name>FMN</name>
        <dbReference type="ChEBI" id="CHEBI:58210"/>
    </ligand>
</feature>
<accession>A0A2T5RSZ6</accession>
<dbReference type="EMBL" id="QAXS01000001">
    <property type="protein sequence ID" value="PTW03460.1"/>
    <property type="molecule type" value="Genomic_DNA"/>
</dbReference>
<proteinExistence type="inferred from homology"/>
<dbReference type="InterPro" id="IPR035904">
    <property type="entry name" value="Chorismate_synth_AroC_sf"/>
</dbReference>
<dbReference type="GO" id="GO:0010181">
    <property type="term" value="F:FMN binding"/>
    <property type="evidence" value="ECO:0007669"/>
    <property type="project" value="TreeGrafter"/>
</dbReference>
<evidence type="ECO:0000256" key="5">
    <source>
        <dbReference type="ARBA" id="ARBA00022630"/>
    </source>
</evidence>
<evidence type="ECO:0000256" key="10">
    <source>
        <dbReference type="ARBA" id="ARBA00023239"/>
    </source>
</evidence>
<dbReference type="PIRSF" id="PIRSF001456">
    <property type="entry name" value="Chorismate_synth"/>
    <property type="match status" value="1"/>
</dbReference>
<dbReference type="PROSITE" id="PS00789">
    <property type="entry name" value="CHORISMATE_SYNTHASE_3"/>
    <property type="match status" value="1"/>
</dbReference>
<organism evidence="12 13">
    <name type="scientific">Halanaerobium saccharolyticum</name>
    <dbReference type="NCBI Taxonomy" id="43595"/>
    <lineage>
        <taxon>Bacteria</taxon>
        <taxon>Bacillati</taxon>
        <taxon>Bacillota</taxon>
        <taxon>Clostridia</taxon>
        <taxon>Halanaerobiales</taxon>
        <taxon>Halanaerobiaceae</taxon>
        <taxon>Halanaerobium</taxon>
    </lineage>
</organism>
<dbReference type="PANTHER" id="PTHR21085:SF0">
    <property type="entry name" value="CHORISMATE SYNTHASE"/>
    <property type="match status" value="1"/>
</dbReference>
<gene>
    <name evidence="11" type="primary">aroC</name>
    <name evidence="12" type="ORF">C8C76_101101</name>
</gene>
<evidence type="ECO:0000256" key="9">
    <source>
        <dbReference type="ARBA" id="ARBA00023141"/>
    </source>
</evidence>
<dbReference type="GO" id="GO:0009073">
    <property type="term" value="P:aromatic amino acid family biosynthetic process"/>
    <property type="evidence" value="ECO:0007669"/>
    <property type="project" value="UniProtKB-KW"/>
</dbReference>
<feature type="binding site" evidence="11">
    <location>
        <position position="46"/>
    </location>
    <ligand>
        <name>NADP(+)</name>
        <dbReference type="ChEBI" id="CHEBI:58349"/>
    </ligand>
</feature>
<feature type="binding site" evidence="11">
    <location>
        <begin position="262"/>
        <end position="263"/>
    </location>
    <ligand>
        <name>FMN</name>
        <dbReference type="ChEBI" id="CHEBI:58210"/>
    </ligand>
</feature>
<dbReference type="OrthoDB" id="9771806at2"/>
<dbReference type="UniPathway" id="UPA00053">
    <property type="reaction ID" value="UER00090"/>
</dbReference>
<evidence type="ECO:0000313" key="13">
    <source>
        <dbReference type="Proteomes" id="UP000244089"/>
    </source>
</evidence>
<keyword evidence="6 11" id="KW-0288">FMN</keyword>
<dbReference type="SUPFAM" id="SSF103263">
    <property type="entry name" value="Chorismate synthase, AroC"/>
    <property type="match status" value="1"/>
</dbReference>
<comment type="catalytic activity">
    <reaction evidence="11">
        <text>5-O-(1-carboxyvinyl)-3-phosphoshikimate = chorismate + phosphate</text>
        <dbReference type="Rhea" id="RHEA:21020"/>
        <dbReference type="ChEBI" id="CHEBI:29748"/>
        <dbReference type="ChEBI" id="CHEBI:43474"/>
        <dbReference type="ChEBI" id="CHEBI:57701"/>
        <dbReference type="EC" id="4.2.3.5"/>
    </reaction>
</comment>
<evidence type="ECO:0000256" key="1">
    <source>
        <dbReference type="ARBA" id="ARBA00005044"/>
    </source>
</evidence>
<dbReference type="AlphaFoldDB" id="A0A2T5RSZ6"/>
<dbReference type="RefSeq" id="WP_108137602.1">
    <property type="nucleotide sequence ID" value="NZ_QAXS01000001.1"/>
</dbReference>
<feature type="binding site" evidence="11">
    <location>
        <position position="307"/>
    </location>
    <ligand>
        <name>FMN</name>
        <dbReference type="ChEBI" id="CHEBI:58210"/>
    </ligand>
</feature>
<comment type="subunit">
    <text evidence="11">Homotetramer.</text>
</comment>
<feature type="binding site" evidence="11">
    <location>
        <begin position="129"/>
        <end position="131"/>
    </location>
    <ligand>
        <name>FMN</name>
        <dbReference type="ChEBI" id="CHEBI:58210"/>
    </ligand>
</feature>
<dbReference type="Pfam" id="PF01264">
    <property type="entry name" value="Chorismate_synt"/>
    <property type="match status" value="1"/>
</dbReference>